<dbReference type="InterPro" id="IPR001107">
    <property type="entry name" value="Band_7"/>
</dbReference>
<dbReference type="PATRIC" id="fig|1267766.3.peg.2116"/>
<dbReference type="CDD" id="cd03402">
    <property type="entry name" value="SPFH_like_u2"/>
    <property type="match status" value="1"/>
</dbReference>
<dbReference type="Proteomes" id="UP000034392">
    <property type="component" value="Chromosome"/>
</dbReference>
<evidence type="ECO:0000313" key="2">
    <source>
        <dbReference type="EMBL" id="AKH43126.1"/>
    </source>
</evidence>
<dbReference type="Gene3D" id="3.30.479.30">
    <property type="entry name" value="Band 7 domain"/>
    <property type="match status" value="1"/>
</dbReference>
<gene>
    <name evidence="2" type="ORF">WYH_02092</name>
</gene>
<dbReference type="InterPro" id="IPR036013">
    <property type="entry name" value="Band_7/SPFH_dom_sf"/>
</dbReference>
<dbReference type="SMART" id="SM00244">
    <property type="entry name" value="PHB"/>
    <property type="match status" value="1"/>
</dbReference>
<dbReference type="PANTHER" id="PTHR43446:SF1">
    <property type="entry name" value="BAND 7 DOMAIN-CONTAINING PROTEIN"/>
    <property type="match status" value="1"/>
</dbReference>
<keyword evidence="3" id="KW-1185">Reference proteome</keyword>
<comment type="subcellular location">
    <subcellularLocation>
        <location evidence="1">Membrane</location>
        <topology evidence="1">Single-pass membrane protein</topology>
    </subcellularLocation>
</comment>
<evidence type="ECO:0000256" key="1">
    <source>
        <dbReference type="ARBA" id="ARBA00004167"/>
    </source>
</evidence>
<dbReference type="STRING" id="1267766.WYH_02092"/>
<dbReference type="Pfam" id="PF01145">
    <property type="entry name" value="Band_7"/>
    <property type="match status" value="1"/>
</dbReference>
<accession>A0A0F7KVC1</accession>
<proteinExistence type="predicted"/>
<dbReference type="AlphaFoldDB" id="A0A0F7KVC1"/>
<protein>
    <submittedName>
        <fullName evidence="2">SPFH domain / Band 7 family protein</fullName>
    </submittedName>
</protein>
<reference evidence="2" key="1">
    <citation type="submission" date="2015-05" db="EMBL/GenBank/DDBJ databases">
        <title>The complete genome of Altererythrobacter atlanticus strain 26DY36.</title>
        <authorList>
            <person name="Wu Y.-H."/>
            <person name="Cheng H."/>
            <person name="Wu X.-W."/>
        </authorList>
    </citation>
    <scope>NUCLEOTIDE SEQUENCE [LARGE SCALE GENOMIC DNA]</scope>
    <source>
        <strain evidence="2">26DY36</strain>
    </source>
</reference>
<sequence>MTQGNEGAMFRSREGAAHTFNGYIMLVVVLAIAVVGALTVFSGLPPYEADRLEKLAFVGTLIGSFLAVLFVLLGFYMIQPNQGAVITLFGEYRGTDRKQGLRWIWPWMLRKKISVRAHNVHSERVKINDLRGNPIEIACNVVWRVRDTAQASFDVDDYREFVDIQIEAGLRTVGARHPYDDMSEDDQTTLRGSADVINSELQAELNERLVVAGIVVDEAGLTHLAYAPEIAGAMLRRQQAEAVIAARAKLVMGAVSMVEMALDKLSSDQIIELDDERRAAMVSNLMVVLCGEREVNPIVNTGSLYQ</sequence>
<dbReference type="RefSeq" id="WP_046903763.1">
    <property type="nucleotide sequence ID" value="NZ_CP011452.2"/>
</dbReference>
<name>A0A0F7KVC1_9SPHN</name>
<dbReference type="SUPFAM" id="SSF117892">
    <property type="entry name" value="Band 7/SPFH domain"/>
    <property type="match status" value="1"/>
</dbReference>
<dbReference type="EMBL" id="CP011452">
    <property type="protein sequence ID" value="AKH43126.1"/>
    <property type="molecule type" value="Genomic_DNA"/>
</dbReference>
<evidence type="ECO:0000313" key="3">
    <source>
        <dbReference type="Proteomes" id="UP000034392"/>
    </source>
</evidence>
<dbReference type="PANTHER" id="PTHR43446">
    <property type="entry name" value="MEMBRANE PROTEIN-RELATED"/>
    <property type="match status" value="1"/>
</dbReference>
<organism evidence="2 3">
    <name type="scientific">Croceibacterium atlanticum</name>
    <dbReference type="NCBI Taxonomy" id="1267766"/>
    <lineage>
        <taxon>Bacteria</taxon>
        <taxon>Pseudomonadati</taxon>
        <taxon>Pseudomonadota</taxon>
        <taxon>Alphaproteobacteria</taxon>
        <taxon>Sphingomonadales</taxon>
        <taxon>Erythrobacteraceae</taxon>
        <taxon>Croceibacterium</taxon>
    </lineage>
</organism>
<dbReference type="GO" id="GO:0016020">
    <property type="term" value="C:membrane"/>
    <property type="evidence" value="ECO:0007669"/>
    <property type="project" value="UniProtKB-SubCell"/>
</dbReference>
<dbReference type="KEGG" id="aay:WYH_02092"/>